<dbReference type="Proteomes" id="UP000249396">
    <property type="component" value="Unassembled WGS sequence"/>
</dbReference>
<comment type="caution">
    <text evidence="1">The sequence shown here is derived from an EMBL/GenBank/DDBJ whole genome shotgun (WGS) entry which is preliminary data.</text>
</comment>
<gene>
    <name evidence="1" type="ORF">DM484_17850</name>
</gene>
<proteinExistence type="predicted"/>
<accession>A0A2W4QX53</accession>
<name>A0A2W4QX53_9GAMM</name>
<dbReference type="EMBL" id="QJPH01000374">
    <property type="protein sequence ID" value="PZN75843.1"/>
    <property type="molecule type" value="Genomic_DNA"/>
</dbReference>
<evidence type="ECO:0000313" key="1">
    <source>
        <dbReference type="EMBL" id="PZN75843.1"/>
    </source>
</evidence>
<sequence>MAGGSFFAAPVISGNPTPTTVYPVTLNVSTPLAAGNYVLYRDTDIDTLHKRAFTVTAGSVTTLKTATIQWSTNASSNLAVNLSASPSTVNYQGTSNLNWSSPGATTCSATTSYGWSGSVPLAGSLAVTLTNNTTYMLTCVGSDGVNVSQSVTVKVDPNVTACVFNWAERNYPALFTPTGGGMLNSGVYNYRYYPGTNSYLGVSVADNNVYYLGPDGQLLNEGPLSYWLPQSGCSPLAQPSPRSVAGHNPIRLQHFQAEDGINGKGCEAELGNEGAQAYLPGMYSVSTASRGYARQNTPSCAHGNAVSFIVTGGEAVTLHISNLTPQTLNPANAYQHPTKALSLTNIDHLRHDVSRVGFLPGFQSFNGIHNPSSAAVDALVLSGAPNFHFVVPVKLNNTASCGLSIPSGGLPPRNLMTNCVFDGNGNLTKFQVNAGQYFSFDNIHAKSAVAGHVINSPFVVSGVKFNLRGN</sequence>
<evidence type="ECO:0000313" key="2">
    <source>
        <dbReference type="Proteomes" id="UP000249396"/>
    </source>
</evidence>
<reference evidence="1 2" key="1">
    <citation type="journal article" date="2018" name="Aquat. Microb. Ecol.">
        <title>Gammaproteobacterial methanotrophs dominate.</title>
        <authorList>
            <person name="Rissanen A.J."/>
            <person name="Saarenheimo J."/>
            <person name="Tiirola M."/>
            <person name="Peura S."/>
            <person name="Aalto S.L."/>
            <person name="Karvinen A."/>
            <person name="Nykanen H."/>
        </authorList>
    </citation>
    <scope>NUCLEOTIDE SEQUENCE [LARGE SCALE GENOMIC DNA]</scope>
    <source>
        <strain evidence="1">AMbin10</strain>
    </source>
</reference>
<protein>
    <submittedName>
        <fullName evidence="1">Uncharacterized protein</fullName>
    </submittedName>
</protein>
<dbReference type="AlphaFoldDB" id="A0A2W4QX53"/>
<organism evidence="1 2">
    <name type="scientific">Candidatus Methylumidiphilus alinenensis</name>
    <dbReference type="NCBI Taxonomy" id="2202197"/>
    <lineage>
        <taxon>Bacteria</taxon>
        <taxon>Pseudomonadati</taxon>
        <taxon>Pseudomonadota</taxon>
        <taxon>Gammaproteobacteria</taxon>
        <taxon>Methylococcales</taxon>
        <taxon>Candidatus Methylumidiphilus</taxon>
    </lineage>
</organism>